<dbReference type="GO" id="GO:0003700">
    <property type="term" value="F:DNA-binding transcription factor activity"/>
    <property type="evidence" value="ECO:0007669"/>
    <property type="project" value="InterPro"/>
</dbReference>
<evidence type="ECO:0000313" key="6">
    <source>
        <dbReference type="EMBL" id="QYZ69871.1"/>
    </source>
</evidence>
<gene>
    <name evidence="6" type="ORF">JO391_19640</name>
</gene>
<dbReference type="Gene3D" id="3.40.190.10">
    <property type="entry name" value="Periplasmic binding protein-like II"/>
    <property type="match status" value="2"/>
</dbReference>
<protein>
    <submittedName>
        <fullName evidence="6">LysR family transcriptional regulator</fullName>
    </submittedName>
</protein>
<keyword evidence="2" id="KW-0805">Transcription regulation</keyword>
<keyword evidence="4" id="KW-0804">Transcription</keyword>
<dbReference type="GO" id="GO:0043565">
    <property type="term" value="F:sequence-specific DNA binding"/>
    <property type="evidence" value="ECO:0007669"/>
    <property type="project" value="TreeGrafter"/>
</dbReference>
<feature type="domain" description="HTH lysR-type" evidence="5">
    <location>
        <begin position="9"/>
        <end position="66"/>
    </location>
</feature>
<dbReference type="AlphaFoldDB" id="A0A8G0ZR17"/>
<evidence type="ECO:0000256" key="4">
    <source>
        <dbReference type="ARBA" id="ARBA00023163"/>
    </source>
</evidence>
<evidence type="ECO:0000256" key="3">
    <source>
        <dbReference type="ARBA" id="ARBA00023125"/>
    </source>
</evidence>
<dbReference type="InterPro" id="IPR036388">
    <property type="entry name" value="WH-like_DNA-bd_sf"/>
</dbReference>
<evidence type="ECO:0000259" key="5">
    <source>
        <dbReference type="PROSITE" id="PS50931"/>
    </source>
</evidence>
<dbReference type="SUPFAM" id="SSF53850">
    <property type="entry name" value="Periplasmic binding protein-like II"/>
    <property type="match status" value="1"/>
</dbReference>
<evidence type="ECO:0000256" key="2">
    <source>
        <dbReference type="ARBA" id="ARBA00023015"/>
    </source>
</evidence>
<organism evidence="6 7">
    <name type="scientific">Neotabrizicola shimadae</name>
    <dbReference type="NCBI Taxonomy" id="2807096"/>
    <lineage>
        <taxon>Bacteria</taxon>
        <taxon>Pseudomonadati</taxon>
        <taxon>Pseudomonadota</taxon>
        <taxon>Alphaproteobacteria</taxon>
        <taxon>Rhodobacterales</taxon>
        <taxon>Paracoccaceae</taxon>
        <taxon>Neotabrizicola</taxon>
    </lineage>
</organism>
<sequence>MAIDWRSFPSLAALRAFEAAASHGSFSGAARALNVTHAAVAQQVRALEQDLGLELMFRDGRGLGLTPEGARLAQAVGEGFKSIELALGELRAVAPGAPLRITLTPAFAQQWLMPRLGKFWAAHPEIAISLHPDRRVVDLRREGMDLGIRFGKGQWPGVEAEFLAAAPWVIVAAPSLLKGRRSLTIEEMSAMDWVVEGDWPEEKAWLKGHGLHPDEINVTDMPSEELALSAARQGLGLYVEAAALVETDLAQGTLIKVGSLQDESMAYYMATKPGPKRPELRLFMKWLKSVV</sequence>
<dbReference type="InterPro" id="IPR058163">
    <property type="entry name" value="LysR-type_TF_proteobact-type"/>
</dbReference>
<dbReference type="InterPro" id="IPR005119">
    <property type="entry name" value="LysR_subst-bd"/>
</dbReference>
<dbReference type="Pfam" id="PF00126">
    <property type="entry name" value="HTH_1"/>
    <property type="match status" value="1"/>
</dbReference>
<dbReference type="PANTHER" id="PTHR30537">
    <property type="entry name" value="HTH-TYPE TRANSCRIPTIONAL REGULATOR"/>
    <property type="match status" value="1"/>
</dbReference>
<dbReference type="EMBL" id="CP069370">
    <property type="protein sequence ID" value="QYZ69871.1"/>
    <property type="molecule type" value="Genomic_DNA"/>
</dbReference>
<evidence type="ECO:0000313" key="7">
    <source>
        <dbReference type="Proteomes" id="UP000826300"/>
    </source>
</evidence>
<dbReference type="Pfam" id="PF03466">
    <property type="entry name" value="LysR_substrate"/>
    <property type="match status" value="1"/>
</dbReference>
<keyword evidence="3" id="KW-0238">DNA-binding</keyword>
<accession>A0A8G0ZR17</accession>
<dbReference type="InterPro" id="IPR000847">
    <property type="entry name" value="LysR_HTH_N"/>
</dbReference>
<dbReference type="PROSITE" id="PS50931">
    <property type="entry name" value="HTH_LYSR"/>
    <property type="match status" value="1"/>
</dbReference>
<reference evidence="6" key="1">
    <citation type="submission" date="2021-02" db="EMBL/GenBank/DDBJ databases">
        <title>Rhodobacter shimadae sp. nov., an aerobic anoxygenic phototrophic bacterium isolated from a hot spring.</title>
        <authorList>
            <person name="Muramatsu S."/>
            <person name="Haruta S."/>
            <person name="Hirose S."/>
            <person name="Hanada S."/>
        </authorList>
    </citation>
    <scope>NUCLEOTIDE SEQUENCE</scope>
    <source>
        <strain evidence="6">N10</strain>
    </source>
</reference>
<proteinExistence type="inferred from homology"/>
<dbReference type="GO" id="GO:0006351">
    <property type="term" value="P:DNA-templated transcription"/>
    <property type="evidence" value="ECO:0007669"/>
    <property type="project" value="TreeGrafter"/>
</dbReference>
<dbReference type="Gene3D" id="1.10.10.10">
    <property type="entry name" value="Winged helix-like DNA-binding domain superfamily/Winged helix DNA-binding domain"/>
    <property type="match status" value="1"/>
</dbReference>
<dbReference type="Proteomes" id="UP000826300">
    <property type="component" value="Chromosome"/>
</dbReference>
<evidence type="ECO:0000256" key="1">
    <source>
        <dbReference type="ARBA" id="ARBA00009437"/>
    </source>
</evidence>
<dbReference type="SUPFAM" id="SSF46785">
    <property type="entry name" value="Winged helix' DNA-binding domain"/>
    <property type="match status" value="1"/>
</dbReference>
<keyword evidence="7" id="KW-1185">Reference proteome</keyword>
<dbReference type="KEGG" id="nsm:JO391_19640"/>
<name>A0A8G0ZR17_9RHOB</name>
<dbReference type="PRINTS" id="PR00039">
    <property type="entry name" value="HTHLYSR"/>
</dbReference>
<dbReference type="InterPro" id="IPR036390">
    <property type="entry name" value="WH_DNA-bd_sf"/>
</dbReference>
<dbReference type="PANTHER" id="PTHR30537:SF79">
    <property type="entry name" value="TRANSCRIPTIONAL REGULATOR-RELATED"/>
    <property type="match status" value="1"/>
</dbReference>
<comment type="similarity">
    <text evidence="1">Belongs to the LysR transcriptional regulatory family.</text>
</comment>
<dbReference type="RefSeq" id="WP_220662087.1">
    <property type="nucleotide sequence ID" value="NZ_CP069370.1"/>
</dbReference>